<proteinExistence type="predicted"/>
<accession>A0A8S3XB74</accession>
<organism evidence="2 3">
    <name type="scientific">Parnassius apollo</name>
    <name type="common">Apollo butterfly</name>
    <name type="synonym">Papilio apollo</name>
    <dbReference type="NCBI Taxonomy" id="110799"/>
    <lineage>
        <taxon>Eukaryota</taxon>
        <taxon>Metazoa</taxon>
        <taxon>Ecdysozoa</taxon>
        <taxon>Arthropoda</taxon>
        <taxon>Hexapoda</taxon>
        <taxon>Insecta</taxon>
        <taxon>Pterygota</taxon>
        <taxon>Neoptera</taxon>
        <taxon>Endopterygota</taxon>
        <taxon>Lepidoptera</taxon>
        <taxon>Glossata</taxon>
        <taxon>Ditrysia</taxon>
        <taxon>Papilionoidea</taxon>
        <taxon>Papilionidae</taxon>
        <taxon>Parnassiinae</taxon>
        <taxon>Parnassini</taxon>
        <taxon>Parnassius</taxon>
        <taxon>Parnassius</taxon>
    </lineage>
</organism>
<keyword evidence="3" id="KW-1185">Reference proteome</keyword>
<protein>
    <submittedName>
        <fullName evidence="2">(apollo) hypothetical protein</fullName>
    </submittedName>
</protein>
<name>A0A8S3XB74_PARAO</name>
<reference evidence="2" key="1">
    <citation type="submission" date="2021-04" db="EMBL/GenBank/DDBJ databases">
        <authorList>
            <person name="Tunstrom K."/>
        </authorList>
    </citation>
    <scope>NUCLEOTIDE SEQUENCE</scope>
</reference>
<dbReference type="EMBL" id="CAJQZP010001064">
    <property type="protein sequence ID" value="CAG5014859.1"/>
    <property type="molecule type" value="Genomic_DNA"/>
</dbReference>
<gene>
    <name evidence="2" type="ORF">PAPOLLO_LOCUS16231</name>
</gene>
<evidence type="ECO:0000313" key="3">
    <source>
        <dbReference type="Proteomes" id="UP000691718"/>
    </source>
</evidence>
<evidence type="ECO:0000259" key="1">
    <source>
        <dbReference type="Pfam" id="PF11229"/>
    </source>
</evidence>
<dbReference type="Pfam" id="PF11229">
    <property type="entry name" value="Focadhesin"/>
    <property type="match status" value="1"/>
</dbReference>
<dbReference type="AlphaFoldDB" id="A0A8S3XB74"/>
<evidence type="ECO:0000313" key="2">
    <source>
        <dbReference type="EMBL" id="CAG5014859.1"/>
    </source>
</evidence>
<dbReference type="InterPro" id="IPR021392">
    <property type="entry name" value="Focadhesin_C"/>
</dbReference>
<dbReference type="OrthoDB" id="6354723at2759"/>
<sequence length="207" mass="23376">MTSPSGWWELSGDLVRKACGVRAALAARALLTWLNEAVDACAQLPTEQEYSLRCIFPALRQAKPNDDSTKDWFLQLMARTQVAFKETEDESAKLYLCDVFMLSVIVFSGIWTFEPDIEVLIRSRACRQALLPAAAATLLAREPWTHCTLQMLEWLSHTRTATSDASMAQCCQRALLALRHTEHFTTHKIWIRLESHFAVTDASNSDD</sequence>
<feature type="domain" description="Focadhesin C-terminal" evidence="1">
    <location>
        <begin position="129"/>
        <end position="192"/>
    </location>
</feature>
<comment type="caution">
    <text evidence="2">The sequence shown here is derived from an EMBL/GenBank/DDBJ whole genome shotgun (WGS) entry which is preliminary data.</text>
</comment>
<dbReference type="Proteomes" id="UP000691718">
    <property type="component" value="Unassembled WGS sequence"/>
</dbReference>